<dbReference type="CDD" id="cd12148">
    <property type="entry name" value="fungal_TF_MHR"/>
    <property type="match status" value="1"/>
</dbReference>
<keyword evidence="9" id="KW-1185">Reference proteome</keyword>
<dbReference type="PROSITE" id="PS00463">
    <property type="entry name" value="ZN2_CY6_FUNGAL_1"/>
    <property type="match status" value="1"/>
</dbReference>
<dbReference type="PANTHER" id="PTHR47338">
    <property type="entry name" value="ZN(II)2CYS6 TRANSCRIPTION FACTOR (EUROFUNG)-RELATED"/>
    <property type="match status" value="1"/>
</dbReference>
<evidence type="ECO:0000256" key="4">
    <source>
        <dbReference type="ARBA" id="ARBA00023125"/>
    </source>
</evidence>
<sequence length="644" mass="71759">MKKSDATVLGPKPTKACVNCRRLKMKCEVDGTPPCRRCRHANAACVFKPRSNAAAAHEIVSLSEGGQCTTFLPHSAQSDPTAESVLNRLDRIEAILGIYKGRYAAGTIGVDSDQDEEASMPNSELLKAVRHLRLTTRPPQDNSLWSYPTVKGLWETFLNNLPLLHFLKDQRAFSSPSPLLLASVLYISALHNPIKELASLAGEYFVATCDAITELVIPTPLPNVLGGFRSNPAGRNHLSCKDEDKTFQNILGLIMASLVSEAYIETTDKWIAIAYRLLLDSCPTDLNDLTQDWCGLLSGIQVIDIEHASMHMCHPLLPRQPPTPALQQLNSHEGDAYRGLTQIMHQGLSHFVGRGLPTIWSFVSSTGIDTISHVRTPFTEEDSRVIRLWARRLDDWLVRYNGTSQPSPSDRRGILILLQYHLHKLYVLSIYHPARGFDISSTNITPSERHELLVSARTVLRLRQDDASIWSNWDLIMITWAAMLLLRGVEDGMIRQDDLSLMQTHINSLERSDPSVPSIHRVLADRIQSSMQSMHIPPDMNNELPLPPPNLEHSWTIFDQEIMSLANPSWLFEGPSVGSAQAELSQHPAMSSTRYTDGLTTTSPNSFDSNKQWGSTEQLARVRMSRFNPAFGHGKAAGTDSYLL</sequence>
<dbReference type="CDD" id="cd00067">
    <property type="entry name" value="GAL4"/>
    <property type="match status" value="1"/>
</dbReference>
<feature type="domain" description="Zn(2)-C6 fungal-type" evidence="7">
    <location>
        <begin position="16"/>
        <end position="47"/>
    </location>
</feature>
<keyword evidence="2" id="KW-0479">Metal-binding</keyword>
<name>A0A1F8A5S9_9EURO</name>
<dbReference type="SUPFAM" id="SSF57701">
    <property type="entry name" value="Zn2/Cys6 DNA-binding domain"/>
    <property type="match status" value="1"/>
</dbReference>
<evidence type="ECO:0000256" key="1">
    <source>
        <dbReference type="ARBA" id="ARBA00004123"/>
    </source>
</evidence>
<dbReference type="GO" id="GO:0000981">
    <property type="term" value="F:DNA-binding transcription factor activity, RNA polymerase II-specific"/>
    <property type="evidence" value="ECO:0007669"/>
    <property type="project" value="InterPro"/>
</dbReference>
<dbReference type="Proteomes" id="UP000179179">
    <property type="component" value="Unassembled WGS sequence"/>
</dbReference>
<dbReference type="EMBL" id="LYCR01000026">
    <property type="protein sequence ID" value="OGM47061.1"/>
    <property type="molecule type" value="Genomic_DNA"/>
</dbReference>
<keyword evidence="5" id="KW-0804">Transcription</keyword>
<dbReference type="SMART" id="SM00066">
    <property type="entry name" value="GAL4"/>
    <property type="match status" value="1"/>
</dbReference>
<dbReference type="OrthoDB" id="39175at2759"/>
<accession>A0A1F8A5S9</accession>
<comment type="caution">
    <text evidence="8">The sequence shown here is derived from an EMBL/GenBank/DDBJ whole genome shotgun (WGS) entry which is preliminary data.</text>
</comment>
<keyword evidence="3" id="KW-0805">Transcription regulation</keyword>
<evidence type="ECO:0000259" key="7">
    <source>
        <dbReference type="PROSITE" id="PS50048"/>
    </source>
</evidence>
<evidence type="ECO:0000256" key="2">
    <source>
        <dbReference type="ARBA" id="ARBA00022723"/>
    </source>
</evidence>
<evidence type="ECO:0000256" key="3">
    <source>
        <dbReference type="ARBA" id="ARBA00023015"/>
    </source>
</evidence>
<evidence type="ECO:0000256" key="6">
    <source>
        <dbReference type="ARBA" id="ARBA00023242"/>
    </source>
</evidence>
<dbReference type="InterPro" id="IPR036864">
    <property type="entry name" value="Zn2-C6_fun-type_DNA-bd_sf"/>
</dbReference>
<evidence type="ECO:0000256" key="5">
    <source>
        <dbReference type="ARBA" id="ARBA00023163"/>
    </source>
</evidence>
<dbReference type="GO" id="GO:0008270">
    <property type="term" value="F:zinc ion binding"/>
    <property type="evidence" value="ECO:0007669"/>
    <property type="project" value="InterPro"/>
</dbReference>
<dbReference type="GO" id="GO:0003677">
    <property type="term" value="F:DNA binding"/>
    <property type="evidence" value="ECO:0007669"/>
    <property type="project" value="UniProtKB-KW"/>
</dbReference>
<dbReference type="InterPro" id="IPR001138">
    <property type="entry name" value="Zn2Cys6_DnaBD"/>
</dbReference>
<dbReference type="PANTHER" id="PTHR47338:SF5">
    <property type="entry name" value="ZN(II)2CYS6 TRANSCRIPTION FACTOR (EUROFUNG)"/>
    <property type="match status" value="1"/>
</dbReference>
<keyword evidence="4" id="KW-0238">DNA-binding</keyword>
<evidence type="ECO:0000313" key="8">
    <source>
        <dbReference type="EMBL" id="OGM47061.1"/>
    </source>
</evidence>
<evidence type="ECO:0000313" key="9">
    <source>
        <dbReference type="Proteomes" id="UP000179179"/>
    </source>
</evidence>
<keyword evidence="6" id="KW-0539">Nucleus</keyword>
<organism evidence="8 9">
    <name type="scientific">Aspergillus bombycis</name>
    <dbReference type="NCBI Taxonomy" id="109264"/>
    <lineage>
        <taxon>Eukaryota</taxon>
        <taxon>Fungi</taxon>
        <taxon>Dikarya</taxon>
        <taxon>Ascomycota</taxon>
        <taxon>Pezizomycotina</taxon>
        <taxon>Eurotiomycetes</taxon>
        <taxon>Eurotiomycetidae</taxon>
        <taxon>Eurotiales</taxon>
        <taxon>Aspergillaceae</taxon>
        <taxon>Aspergillus</taxon>
    </lineage>
</organism>
<dbReference type="GeneID" id="34447081"/>
<dbReference type="AlphaFoldDB" id="A0A1F8A5S9"/>
<proteinExistence type="predicted"/>
<protein>
    <recommendedName>
        <fullName evidence="7">Zn(2)-C6 fungal-type domain-containing protein</fullName>
    </recommendedName>
</protein>
<dbReference type="InterPro" id="IPR050815">
    <property type="entry name" value="TF_fung"/>
</dbReference>
<dbReference type="PROSITE" id="PS50048">
    <property type="entry name" value="ZN2_CY6_FUNGAL_2"/>
    <property type="match status" value="1"/>
</dbReference>
<dbReference type="Pfam" id="PF00172">
    <property type="entry name" value="Zn_clus"/>
    <property type="match status" value="1"/>
</dbReference>
<reference evidence="8 9" key="1">
    <citation type="journal article" date="2016" name="Genome Biol. Evol.">
        <title>Draft genome sequence of an aflatoxigenic Aspergillus species, A. bombycis.</title>
        <authorList>
            <person name="Moore G.G."/>
            <person name="Mack B.M."/>
            <person name="Beltz S.B."/>
            <person name="Gilbert M.K."/>
        </authorList>
    </citation>
    <scope>NUCLEOTIDE SEQUENCE [LARGE SCALE GENOMIC DNA]</scope>
    <source>
        <strain evidence="9">NRRL 26010</strain>
    </source>
</reference>
<dbReference type="Gene3D" id="4.10.240.10">
    <property type="entry name" value="Zn(2)-C6 fungal-type DNA-binding domain"/>
    <property type="match status" value="1"/>
</dbReference>
<comment type="subcellular location">
    <subcellularLocation>
        <location evidence="1">Nucleus</location>
    </subcellularLocation>
</comment>
<gene>
    <name evidence="8" type="ORF">ABOM_003691</name>
</gene>
<dbReference type="GO" id="GO:0005634">
    <property type="term" value="C:nucleus"/>
    <property type="evidence" value="ECO:0007669"/>
    <property type="project" value="UniProtKB-SubCell"/>
</dbReference>
<dbReference type="RefSeq" id="XP_022390778.1">
    <property type="nucleotide sequence ID" value="XM_022530821.1"/>
</dbReference>